<reference evidence="1 2" key="1">
    <citation type="submission" date="2015-07" db="EMBL/GenBank/DDBJ databases">
        <title>The genome of Habropoda laboriosa.</title>
        <authorList>
            <person name="Pan H."/>
            <person name="Kapheim K."/>
        </authorList>
    </citation>
    <scope>NUCLEOTIDE SEQUENCE [LARGE SCALE GENOMIC DNA]</scope>
    <source>
        <strain evidence="1">0110345459</strain>
    </source>
</reference>
<accession>A0A0L7QY87</accession>
<protein>
    <recommendedName>
        <fullName evidence="3">RNA-directed DNA polymerase from mobile element jockey</fullName>
    </recommendedName>
</protein>
<sequence>MKYLGLHLDSRWRFEEHFDRLVPRVERAAAALGRLLPNLGGPNEWVRRLYEGVMRSMTLYGSQVWADDLMASRRNKTKLRRLQRTMAIRIARGFRTISHETAMALAGLAPFELLAERDAQVYGHLRELRWGGAIPSASEVEVLRRQSDGARWPNVKTTCQGWQASAP</sequence>
<evidence type="ECO:0000313" key="1">
    <source>
        <dbReference type="EMBL" id="KOC63567.1"/>
    </source>
</evidence>
<keyword evidence="2" id="KW-1185">Reference proteome</keyword>
<gene>
    <name evidence="1" type="ORF">WH47_03069</name>
</gene>
<organism evidence="1 2">
    <name type="scientific">Habropoda laboriosa</name>
    <dbReference type="NCBI Taxonomy" id="597456"/>
    <lineage>
        <taxon>Eukaryota</taxon>
        <taxon>Metazoa</taxon>
        <taxon>Ecdysozoa</taxon>
        <taxon>Arthropoda</taxon>
        <taxon>Hexapoda</taxon>
        <taxon>Insecta</taxon>
        <taxon>Pterygota</taxon>
        <taxon>Neoptera</taxon>
        <taxon>Endopterygota</taxon>
        <taxon>Hymenoptera</taxon>
        <taxon>Apocrita</taxon>
        <taxon>Aculeata</taxon>
        <taxon>Apoidea</taxon>
        <taxon>Anthophila</taxon>
        <taxon>Apidae</taxon>
        <taxon>Habropoda</taxon>
    </lineage>
</organism>
<evidence type="ECO:0000313" key="2">
    <source>
        <dbReference type="Proteomes" id="UP000053825"/>
    </source>
</evidence>
<dbReference type="AlphaFoldDB" id="A0A0L7QY87"/>
<dbReference type="Proteomes" id="UP000053825">
    <property type="component" value="Unassembled WGS sequence"/>
</dbReference>
<dbReference type="EMBL" id="KQ414693">
    <property type="protein sequence ID" value="KOC63567.1"/>
    <property type="molecule type" value="Genomic_DNA"/>
</dbReference>
<evidence type="ECO:0008006" key="3">
    <source>
        <dbReference type="Google" id="ProtNLM"/>
    </source>
</evidence>
<dbReference type="STRING" id="597456.A0A0L7QY87"/>
<proteinExistence type="predicted"/>
<name>A0A0L7QY87_9HYME</name>